<evidence type="ECO:0000256" key="2">
    <source>
        <dbReference type="SAM" id="Phobius"/>
    </source>
</evidence>
<dbReference type="Proteomes" id="UP000018922">
    <property type="component" value="Chromosome I"/>
</dbReference>
<dbReference type="EMBL" id="HG794546">
    <property type="protein sequence ID" value="CDK98107.1"/>
    <property type="molecule type" value="Genomic_DNA"/>
</dbReference>
<protein>
    <recommendedName>
        <fullName evidence="3">YhdP central domain-containing protein</fullName>
    </recommendedName>
</protein>
<dbReference type="KEGG" id="mgy:MGMSRv2__0892"/>
<keyword evidence="2" id="KW-0472">Membrane</keyword>
<sequence>MVHGAVRSLFQLLGVLVVGLLVIVPVLLWRLSSGPVALDFLTPYIEEALAAPEGGVSVRLDTTVLALGANNRTLEIRALGVNAYVGDNARPIASVPEIALTLSGQALLNGQLAPKSITLLRPRLHLVRSVDGRFQMDIGAVGAETPTPPSGNAAESLLAALVGEPDPTKPGRSLQRAAIIDADLTVDDLYLNTTWQAKDADVELHRVEGGLDGSAHLEFDLGGETGIADATVTYRKDGDKLGAEIEVSGIRPAALARLGGPLTQLQALDLPLAGMVRAKGDVSGKVEEVAFELAGGAGTFSLPDPVNMRRKVDSVSLKGRAFDGLTKARLEELLIDFGGPRLRLAAEAEGLGGASSLFLEASLNDVPLDELPSLWPAIAAPNPREWVVNNLSKGMAREARVTVAARSASGRFDDLVVDSLSGELHGDGVQVDYLHPMPVVKNAAAHATFDASAFRIDVKGGEVYGLSLKAGQIVLSGLDAVDQFADIDLTIAGPARDALTLIDNKPLRYATALGIDPGTVSGEGVTRLRLKFPLLKNLRLDDLEVKVHSSVKKVFLPKVVMGLDLTQGDLEIDVDAKGLDATGPIVLGSIAGDLKWRENFSTKGVAFRSRYEVKAPSISEDQRKLLRLEGPPFVAPFMTGPVAANVVATLYGGGRGDIEAKVDLSPAFMRLPGLGWYKRDGTTGGADVSVRLVNNEIAAIPHFSVIAGDLQTEGAVAFSDGRPRRVEFERLRYGGRTDVAGTLTLRPNGGLDIVARGDQFNAEPVVGEEAPIPGDPPLPTGVEKHRKKADLPPMTIQGSVKNAWVSKDGKLVDASAHLQRDGQEWRQMQVKGKVGDGKVFDFDLHQSGPNRRALKVTSDDAGAVLKAFDSYSHMVGGKLEVDAVYEDDKDGQPLVGTIKVADYYIVNAPALARLLTVAALTGILDLMQDQGVGFSTLDAPFVLKDGLLTLNDARAYGAALGLTAKGELDLDSKRMALEGTVVPAYALNSVLGNIPVLGWLVTGGEKGGGLVAFNYSMRGPSQDPDVMVNPLSALTPGFLRNLFNIFDDGSETEARKRAPEKPVEKPAEAQPLRQ</sequence>
<keyword evidence="2" id="KW-1133">Transmembrane helix</keyword>
<feature type="compositionally biased region" description="Basic and acidic residues" evidence="1">
    <location>
        <begin position="1052"/>
        <end position="1067"/>
    </location>
</feature>
<reference evidence="4 5" key="1">
    <citation type="journal article" date="2014" name="Genome Announc.">
        <title>Complete genome sequence of Magnetospirillum gryphiswaldense MSR-1.</title>
        <authorList>
            <person name="Wang X."/>
            <person name="Wang Q."/>
            <person name="Zhang W."/>
            <person name="Wang Y."/>
            <person name="Li L."/>
            <person name="Wen T."/>
            <person name="Zhang T."/>
            <person name="Zhang Y."/>
            <person name="Xu J."/>
            <person name="Hu J."/>
            <person name="Li S."/>
            <person name="Liu L."/>
            <person name="Liu J."/>
            <person name="Jiang W."/>
            <person name="Tian J."/>
            <person name="Li Y."/>
            <person name="Schuler D."/>
            <person name="Wang L."/>
            <person name="Li J."/>
        </authorList>
    </citation>
    <scope>NUCLEOTIDE SEQUENCE [LARGE SCALE GENOMIC DNA]</scope>
    <source>
        <strain evidence="5">DSM 6361 / JCM 21280 / NBRC 15271 / MSR-1</strain>
    </source>
</reference>
<evidence type="ECO:0000256" key="1">
    <source>
        <dbReference type="SAM" id="MobiDB-lite"/>
    </source>
</evidence>
<evidence type="ECO:0000313" key="4">
    <source>
        <dbReference type="EMBL" id="CDK98107.1"/>
    </source>
</evidence>
<dbReference type="InterPro" id="IPR025263">
    <property type="entry name" value="YhdP_central"/>
</dbReference>
<organism evidence="4 5">
    <name type="scientific">Magnetospirillum gryphiswaldense (strain DSM 6361 / JCM 21280 / NBRC 15271 / MSR-1)</name>
    <dbReference type="NCBI Taxonomy" id="431944"/>
    <lineage>
        <taxon>Bacteria</taxon>
        <taxon>Pseudomonadati</taxon>
        <taxon>Pseudomonadota</taxon>
        <taxon>Alphaproteobacteria</taxon>
        <taxon>Rhodospirillales</taxon>
        <taxon>Rhodospirillaceae</taxon>
        <taxon>Magnetospirillum</taxon>
    </lineage>
</organism>
<dbReference type="Pfam" id="PF13116">
    <property type="entry name" value="YhdP"/>
    <property type="match status" value="1"/>
</dbReference>
<keyword evidence="2" id="KW-0812">Transmembrane</keyword>
<dbReference type="eggNOG" id="COG3164">
    <property type="taxonomic scope" value="Bacteria"/>
</dbReference>
<keyword evidence="5" id="KW-1185">Reference proteome</keyword>
<accession>V6EY81</accession>
<evidence type="ECO:0000259" key="3">
    <source>
        <dbReference type="Pfam" id="PF13116"/>
    </source>
</evidence>
<dbReference type="AlphaFoldDB" id="V6EY81"/>
<evidence type="ECO:0000313" key="5">
    <source>
        <dbReference type="Proteomes" id="UP000018922"/>
    </source>
</evidence>
<dbReference type="HOGENOM" id="CLU_007198_0_0_5"/>
<name>V6EY81_MAGGM</name>
<gene>
    <name evidence="4" type="ordered locus">MGMSRv2__0892</name>
</gene>
<feature type="domain" description="YhdP central" evidence="3">
    <location>
        <begin position="328"/>
        <end position="825"/>
    </location>
</feature>
<dbReference type="STRING" id="1430440.MGMSRv2__0892"/>
<feature type="region of interest" description="Disordered" evidence="1">
    <location>
        <begin position="1050"/>
        <end position="1074"/>
    </location>
</feature>
<proteinExistence type="predicted"/>
<feature type="transmembrane region" description="Helical" evidence="2">
    <location>
        <begin position="12"/>
        <end position="31"/>
    </location>
</feature>